<dbReference type="PANTHER" id="PTHR30157:SF0">
    <property type="entry name" value="NADPH-DEPENDENT FERRIC-CHELATE REDUCTASE"/>
    <property type="match status" value="1"/>
</dbReference>
<reference evidence="2 3" key="2">
    <citation type="submission" date="2020-08" db="EMBL/GenBank/DDBJ databases">
        <title>The Agave Microbiome: Exploring the role of microbial communities in plant adaptations to desert environments.</title>
        <authorList>
            <person name="Partida-Martinez L.P."/>
        </authorList>
    </citation>
    <scope>NUCLEOTIDE SEQUENCE [LARGE SCALE GENOMIC DNA]</scope>
    <source>
        <strain evidence="2 3">AT2.17</strain>
    </source>
</reference>
<comment type="caution">
    <text evidence="2">The sequence shown here is derived from an EMBL/GenBank/DDBJ whole genome shotgun (WGS) entry which is preliminary data.</text>
</comment>
<dbReference type="Pfam" id="PF08021">
    <property type="entry name" value="FAD_binding_9"/>
    <property type="match status" value="2"/>
</dbReference>
<dbReference type="AlphaFoldDB" id="A0A7Y9KP38"/>
<protein>
    <submittedName>
        <fullName evidence="2">NADPH-dependent ferric siderophore reductase</fullName>
    </submittedName>
</protein>
<dbReference type="RefSeq" id="WP_308645193.1">
    <property type="nucleotide sequence ID" value="NZ_JACCBW010000001.1"/>
</dbReference>
<dbReference type="CDD" id="cd06193">
    <property type="entry name" value="siderophore_interacting"/>
    <property type="match status" value="1"/>
</dbReference>
<dbReference type="Proteomes" id="UP000549911">
    <property type="component" value="Unassembled WGS sequence"/>
</dbReference>
<gene>
    <name evidence="2" type="ORF">F4692_001430</name>
</gene>
<dbReference type="InterPro" id="IPR007037">
    <property type="entry name" value="SIP_rossman_dom"/>
</dbReference>
<evidence type="ECO:0000313" key="2">
    <source>
        <dbReference type="EMBL" id="NYE36326.1"/>
    </source>
</evidence>
<name>A0A7Y9KP38_9ACTN</name>
<dbReference type="Gene3D" id="2.40.30.10">
    <property type="entry name" value="Translation factors"/>
    <property type="match status" value="2"/>
</dbReference>
<dbReference type="SUPFAM" id="SSF63380">
    <property type="entry name" value="Riboflavin synthase domain-like"/>
    <property type="match status" value="1"/>
</dbReference>
<dbReference type="InterPro" id="IPR017938">
    <property type="entry name" value="Riboflavin_synthase-like_b-brl"/>
</dbReference>
<keyword evidence="3" id="KW-1185">Reference proteome</keyword>
<dbReference type="Gene3D" id="3.40.50.80">
    <property type="entry name" value="Nucleotide-binding domain of ferredoxin-NADP reductase (FNR) module"/>
    <property type="match status" value="1"/>
</dbReference>
<organism evidence="2 3">
    <name type="scientific">Nocardioides cavernae</name>
    <dbReference type="NCBI Taxonomy" id="1921566"/>
    <lineage>
        <taxon>Bacteria</taxon>
        <taxon>Bacillati</taxon>
        <taxon>Actinomycetota</taxon>
        <taxon>Actinomycetes</taxon>
        <taxon>Propionibacteriales</taxon>
        <taxon>Nocardioidaceae</taxon>
        <taxon>Nocardioides</taxon>
    </lineage>
</organism>
<dbReference type="InterPro" id="IPR039374">
    <property type="entry name" value="SIP_fam"/>
</dbReference>
<proteinExistence type="predicted"/>
<feature type="domain" description="FAD-binding FR-type" evidence="1">
    <location>
        <begin position="1"/>
        <end position="101"/>
    </location>
</feature>
<dbReference type="EMBL" id="JACCBW010000001">
    <property type="protein sequence ID" value="NYE36326.1"/>
    <property type="molecule type" value="Genomic_DNA"/>
</dbReference>
<dbReference type="InterPro" id="IPR017927">
    <property type="entry name" value="FAD-bd_FR_type"/>
</dbReference>
<dbReference type="PANTHER" id="PTHR30157">
    <property type="entry name" value="FERRIC REDUCTASE, NADPH-DEPENDENT"/>
    <property type="match status" value="1"/>
</dbReference>
<dbReference type="InterPro" id="IPR013113">
    <property type="entry name" value="SIP_FAD-bd"/>
</dbReference>
<evidence type="ECO:0000259" key="1">
    <source>
        <dbReference type="PROSITE" id="PS51384"/>
    </source>
</evidence>
<reference evidence="2 3" key="1">
    <citation type="submission" date="2020-07" db="EMBL/GenBank/DDBJ databases">
        <authorList>
            <person name="Partida-Martinez L."/>
            <person name="Huntemann M."/>
            <person name="Clum A."/>
            <person name="Wang J."/>
            <person name="Palaniappan K."/>
            <person name="Ritter S."/>
            <person name="Chen I.-M."/>
            <person name="Stamatis D."/>
            <person name="Reddy T."/>
            <person name="O'Malley R."/>
            <person name="Daum C."/>
            <person name="Shapiro N."/>
            <person name="Ivanova N."/>
            <person name="Kyrpides N."/>
            <person name="Woyke T."/>
        </authorList>
    </citation>
    <scope>NUCLEOTIDE SEQUENCE [LARGE SCALE GENOMIC DNA]</scope>
    <source>
        <strain evidence="2 3">AT2.17</strain>
    </source>
</reference>
<evidence type="ECO:0000313" key="3">
    <source>
        <dbReference type="Proteomes" id="UP000549911"/>
    </source>
</evidence>
<accession>A0A7Y9KP38</accession>
<dbReference type="GO" id="GO:0016491">
    <property type="term" value="F:oxidoreductase activity"/>
    <property type="evidence" value="ECO:0007669"/>
    <property type="project" value="InterPro"/>
</dbReference>
<dbReference type="PROSITE" id="PS51384">
    <property type="entry name" value="FAD_FR"/>
    <property type="match status" value="1"/>
</dbReference>
<dbReference type="Pfam" id="PF04954">
    <property type="entry name" value="SIP"/>
    <property type="match status" value="1"/>
</dbReference>
<sequence length="238" mass="25468">MSTRLVVTSTEDLTPTLRRVWFRSDDLSAFAGSAFTDRYVKLVLPDAVRTYTALHPDVEAGTLAIDFVLHGDSGVAGPWARRAQPGDTLTVNGPGGAYAPDPGADAHLLAGDESAVPAISAALAALPPDAVGIALVLVDSADHEPALDAPVGVELRFLHRDGSDEQLSDAVRAWPWPEGRVQAFVHGEAQEVMHAVRPYLLKERGLPRADASISGYWRRGRTEEGFREWKSALAAAEA</sequence>
<dbReference type="InterPro" id="IPR039261">
    <property type="entry name" value="FNR_nucleotide-bd"/>
</dbReference>